<dbReference type="Proteomes" id="UP000243534">
    <property type="component" value="Unassembled WGS sequence"/>
</dbReference>
<protein>
    <submittedName>
        <fullName evidence="2">Phage GP46 family protein</fullName>
    </submittedName>
</protein>
<dbReference type="RefSeq" id="WP_070134064.1">
    <property type="nucleotide sequence ID" value="NZ_MAYS01000123.1"/>
</dbReference>
<dbReference type="Proteomes" id="UP000244334">
    <property type="component" value="Unassembled WGS sequence"/>
</dbReference>
<comment type="caution">
    <text evidence="1">The sequence shown here is derived from an EMBL/GenBank/DDBJ whole genome shotgun (WGS) entry which is preliminary data.</text>
</comment>
<dbReference type="InterPro" id="IPR010877">
    <property type="entry name" value="Phage_Mu_Gp46"/>
</dbReference>
<evidence type="ECO:0000313" key="3">
    <source>
        <dbReference type="Proteomes" id="UP000243534"/>
    </source>
</evidence>
<dbReference type="EMBL" id="LJAM02000843">
    <property type="protein sequence ID" value="RAP68319.1"/>
    <property type="molecule type" value="Genomic_DNA"/>
</dbReference>
<accession>A0A1E7Z338</accession>
<organism evidence="1 3">
    <name type="scientific">Candidatus Erwinia dacicola</name>
    <dbReference type="NCBI Taxonomy" id="252393"/>
    <lineage>
        <taxon>Bacteria</taxon>
        <taxon>Pseudomonadati</taxon>
        <taxon>Pseudomonadota</taxon>
        <taxon>Gammaproteobacteria</taxon>
        <taxon>Enterobacterales</taxon>
        <taxon>Erwiniaceae</taxon>
        <taxon>Erwinia</taxon>
    </lineage>
</organism>
<gene>
    <name evidence="2" type="ORF">ACZ87_03872</name>
    <name evidence="1" type="ORF">BBW68_06420</name>
</gene>
<evidence type="ECO:0000313" key="2">
    <source>
        <dbReference type="EMBL" id="RAP68319.1"/>
    </source>
</evidence>
<evidence type="ECO:0000313" key="4">
    <source>
        <dbReference type="Proteomes" id="UP000244334"/>
    </source>
</evidence>
<keyword evidence="4" id="KW-1185">Reference proteome</keyword>
<reference evidence="2 4" key="2">
    <citation type="submission" date="2018-04" db="EMBL/GenBank/DDBJ databases">
        <title>Genomes of the Obligate Erwinia dacicola and Facultative Enterobacter sp. OLF Endosymbionts of the Olive Fruit fly, Bactrocera oleae.</title>
        <authorList>
            <person name="Estes A.M."/>
            <person name="Hearn D.J."/>
            <person name="Agarwal S."/>
            <person name="Pierson E.A."/>
            <person name="Dunning-Hotopp J.C."/>
        </authorList>
    </citation>
    <scope>NUCLEOTIDE SEQUENCE [LARGE SCALE GENOMIC DNA]</scope>
    <source>
        <strain evidence="2 4">Oroville</strain>
    </source>
</reference>
<dbReference type="SUPFAM" id="SSF160719">
    <property type="entry name" value="gpW/gp25-like"/>
    <property type="match status" value="1"/>
</dbReference>
<evidence type="ECO:0000313" key="1">
    <source>
        <dbReference type="EMBL" id="OFC63176.1"/>
    </source>
</evidence>
<proteinExistence type="predicted"/>
<dbReference type="Gene3D" id="3.10.450.40">
    <property type="match status" value="1"/>
</dbReference>
<dbReference type="OrthoDB" id="6689897at2"/>
<dbReference type="EMBL" id="MAYS01000123">
    <property type="protein sequence ID" value="OFC63176.1"/>
    <property type="molecule type" value="Genomic_DNA"/>
</dbReference>
<name>A0A1E7Z338_9GAMM</name>
<dbReference type="AlphaFoldDB" id="A0A1E7Z338"/>
<reference evidence="1 3" key="1">
    <citation type="submission" date="2016-07" db="EMBL/GenBank/DDBJ databases">
        <authorList>
            <person name="Yuval B."/>
        </authorList>
    </citation>
    <scope>NUCLEOTIDE SEQUENCE [LARGE SCALE GENOMIC DNA]</scope>
    <source>
        <strain evidence="1 3">IL</strain>
    </source>
</reference>
<dbReference type="Pfam" id="PF07409">
    <property type="entry name" value="GP46"/>
    <property type="match status" value="1"/>
</dbReference>
<sequence length="116" mass="13073">MDAYIDHTTGDYTGQRCTDLHNAVWLRLRIRKGTYWADPQMGSRLHELARAKDMPQTHTLARQYAEQALQPLIDDKRATAVDVVVTSPETGWLRLSITVTSAGGDVLTFRHPVKVV</sequence>